<feature type="region of interest" description="Disordered" evidence="1">
    <location>
        <begin position="200"/>
        <end position="219"/>
    </location>
</feature>
<keyword evidence="4" id="KW-1185">Reference proteome</keyword>
<accession>A0AA39FL42</accession>
<sequence length="386" mass="43624">MVGSSIYTLLALMAIVIQNCPLTYARASSHPHRSHNSNSNINTNINTFRKSRRLYEAMARSDTEAVDDKAPDGKDVQTAVIATAAADAAKTVTRALTKKLSDNTADAVADAVIRVLTEDDSKKDDKKEQEEAAKAARRTSRFLNEAIARLFMYRSDQNTPPAEVSETPTEEIPSEIVEKMLESNYTPERTEETDKVRWTEGDGTRYPINTNEPADSTEKAARMHRRFLESPEPWKTHYRRAASTRRNGSREADPESKIGALLDKFCAKRAASFTAARIEKDKADKITSGRDENTEDDVDEYAASKADANANRNANRKMYHAMDERFLGDDSYESSEENFNRNSNTNLNSNSRHRSHPIHIRRIPGIDKSLETRRMMNGLRRKLSRY</sequence>
<proteinExistence type="predicted"/>
<feature type="region of interest" description="Disordered" evidence="1">
    <location>
        <begin position="332"/>
        <end position="358"/>
    </location>
</feature>
<feature type="signal peptide" evidence="2">
    <location>
        <begin position="1"/>
        <end position="27"/>
    </location>
</feature>
<gene>
    <name evidence="3" type="ORF">PV328_004975</name>
</gene>
<reference evidence="3" key="2">
    <citation type="submission" date="2023-03" db="EMBL/GenBank/DDBJ databases">
        <authorList>
            <person name="Inwood S.N."/>
            <person name="Skelly J.G."/>
            <person name="Guhlin J."/>
            <person name="Harrop T.W.R."/>
            <person name="Goldson S.G."/>
            <person name="Dearden P.K."/>
        </authorList>
    </citation>
    <scope>NUCLEOTIDE SEQUENCE</scope>
    <source>
        <strain evidence="3">Irish</strain>
        <tissue evidence="3">Whole body</tissue>
    </source>
</reference>
<evidence type="ECO:0000256" key="2">
    <source>
        <dbReference type="SAM" id="SignalP"/>
    </source>
</evidence>
<name>A0AA39FL42_9HYME</name>
<evidence type="ECO:0000313" key="3">
    <source>
        <dbReference type="EMBL" id="KAK0171528.1"/>
    </source>
</evidence>
<evidence type="ECO:0000313" key="4">
    <source>
        <dbReference type="Proteomes" id="UP001168990"/>
    </source>
</evidence>
<dbReference type="AlphaFoldDB" id="A0AA39FL42"/>
<protein>
    <submittedName>
        <fullName evidence="3">Uncharacterized protein</fullName>
    </submittedName>
</protein>
<comment type="caution">
    <text evidence="3">The sequence shown here is derived from an EMBL/GenBank/DDBJ whole genome shotgun (WGS) entry which is preliminary data.</text>
</comment>
<evidence type="ECO:0000256" key="1">
    <source>
        <dbReference type="SAM" id="MobiDB-lite"/>
    </source>
</evidence>
<organism evidence="3 4">
    <name type="scientific">Microctonus aethiopoides</name>
    <dbReference type="NCBI Taxonomy" id="144406"/>
    <lineage>
        <taxon>Eukaryota</taxon>
        <taxon>Metazoa</taxon>
        <taxon>Ecdysozoa</taxon>
        <taxon>Arthropoda</taxon>
        <taxon>Hexapoda</taxon>
        <taxon>Insecta</taxon>
        <taxon>Pterygota</taxon>
        <taxon>Neoptera</taxon>
        <taxon>Endopterygota</taxon>
        <taxon>Hymenoptera</taxon>
        <taxon>Apocrita</taxon>
        <taxon>Ichneumonoidea</taxon>
        <taxon>Braconidae</taxon>
        <taxon>Euphorinae</taxon>
        <taxon>Microctonus</taxon>
    </lineage>
</organism>
<keyword evidence="2" id="KW-0732">Signal</keyword>
<dbReference type="Proteomes" id="UP001168990">
    <property type="component" value="Unassembled WGS sequence"/>
</dbReference>
<reference evidence="3" key="1">
    <citation type="journal article" date="2023" name="bioRxiv">
        <title>Scaffold-level genome assemblies of two parasitoid biocontrol wasps reveal the parthenogenesis mechanism and an associated novel virus.</title>
        <authorList>
            <person name="Inwood S."/>
            <person name="Skelly J."/>
            <person name="Guhlin J."/>
            <person name="Harrop T."/>
            <person name="Goldson S."/>
            <person name="Dearden P."/>
        </authorList>
    </citation>
    <scope>NUCLEOTIDE SEQUENCE</scope>
    <source>
        <strain evidence="3">Irish</strain>
        <tissue evidence="3">Whole body</tissue>
    </source>
</reference>
<feature type="chain" id="PRO_5041250500" evidence="2">
    <location>
        <begin position="28"/>
        <end position="386"/>
    </location>
</feature>
<feature type="compositionally biased region" description="Low complexity" evidence="1">
    <location>
        <begin position="340"/>
        <end position="350"/>
    </location>
</feature>
<dbReference type="EMBL" id="JAQQBS010000002">
    <property type="protein sequence ID" value="KAK0171528.1"/>
    <property type="molecule type" value="Genomic_DNA"/>
</dbReference>